<dbReference type="Pfam" id="PF10368">
    <property type="entry name" value="YkyA"/>
    <property type="match status" value="1"/>
</dbReference>
<accession>A0ABN6ZCF4</accession>
<reference evidence="3" key="1">
    <citation type="journal article" date="2024" name="Int. J. Syst. Evol. Microbiol.">
        <title>Turicibacter faecis sp. nov., isolated from faeces of heart failure mouse model.</title>
        <authorList>
            <person name="Imamura Y."/>
            <person name="Motooka D."/>
            <person name="Nakajima Y."/>
            <person name="Ito S."/>
            <person name="Kitakaze M."/>
            <person name="Iida T."/>
            <person name="Nakamura S."/>
        </authorList>
    </citation>
    <scope>NUCLEOTIDE SEQUENCE</scope>
    <source>
        <strain evidence="3">TC023</strain>
    </source>
</reference>
<dbReference type="EMBL" id="AP028127">
    <property type="protein sequence ID" value="BEH90709.1"/>
    <property type="molecule type" value="Genomic_DNA"/>
</dbReference>
<protein>
    <recommendedName>
        <fullName evidence="5">Cell-wall binding lipoprotein</fullName>
    </recommendedName>
</protein>
<dbReference type="InterPro" id="IPR019454">
    <property type="entry name" value="Lipoprot_YkyA-like"/>
</dbReference>
<evidence type="ECO:0008006" key="5">
    <source>
        <dbReference type="Google" id="ProtNLM"/>
    </source>
</evidence>
<evidence type="ECO:0000256" key="1">
    <source>
        <dbReference type="SAM" id="Coils"/>
    </source>
</evidence>
<feature type="chain" id="PRO_5045784442" description="Cell-wall binding lipoprotein" evidence="2">
    <location>
        <begin position="22"/>
        <end position="199"/>
    </location>
</feature>
<organism evidence="3 4">
    <name type="scientific">Turicibacter faecis</name>
    <dbReference type="NCBI Taxonomy" id="2963365"/>
    <lineage>
        <taxon>Bacteria</taxon>
        <taxon>Bacillati</taxon>
        <taxon>Bacillota</taxon>
        <taxon>Erysipelotrichia</taxon>
        <taxon>Erysipelotrichales</taxon>
        <taxon>Turicibacteraceae</taxon>
        <taxon>Turicibacter</taxon>
    </lineage>
</organism>
<feature type="coiled-coil region" evidence="1">
    <location>
        <begin position="116"/>
        <end position="143"/>
    </location>
</feature>
<proteinExistence type="predicted"/>
<keyword evidence="2" id="KW-0732">Signal</keyword>
<sequence>MKKLFILVSLCITLMLMGCQGKTESKVFQVLNEHIKLQNECNRQYETLTELFSQETVLYNQLMDQGFEDFEQIKPLVDEGSQLVKEIESQLQDYQTCVDEASLDEKELGAVDSEPLNQLVSTYQIYEQELEQYTQSLISLNEAQQNFYEVINDQVSIATLDERITAINLAIDEANTHSMKEQEALENFNQLYKEYGKMK</sequence>
<evidence type="ECO:0000256" key="2">
    <source>
        <dbReference type="SAM" id="SignalP"/>
    </source>
</evidence>
<gene>
    <name evidence="3" type="ORF">T23_08110</name>
</gene>
<dbReference type="Proteomes" id="UP001432099">
    <property type="component" value="Chromosome"/>
</dbReference>
<dbReference type="RefSeq" id="WP_161832843.1">
    <property type="nucleotide sequence ID" value="NZ_AP028127.1"/>
</dbReference>
<dbReference type="InterPro" id="IPR036785">
    <property type="entry name" value="YkyA-like_sf"/>
</dbReference>
<keyword evidence="1" id="KW-0175">Coiled coil</keyword>
<dbReference type="PROSITE" id="PS51257">
    <property type="entry name" value="PROKAR_LIPOPROTEIN"/>
    <property type="match status" value="1"/>
</dbReference>
<evidence type="ECO:0000313" key="3">
    <source>
        <dbReference type="EMBL" id="BEH90709.1"/>
    </source>
</evidence>
<evidence type="ECO:0000313" key="4">
    <source>
        <dbReference type="Proteomes" id="UP001432099"/>
    </source>
</evidence>
<dbReference type="SUPFAM" id="SSF140423">
    <property type="entry name" value="MW0975(SA0943)-like"/>
    <property type="match status" value="1"/>
</dbReference>
<dbReference type="Gene3D" id="1.20.120.570">
    <property type="entry name" value="YkyA-like"/>
    <property type="match status" value="1"/>
</dbReference>
<keyword evidence="4" id="KW-1185">Reference proteome</keyword>
<feature type="signal peptide" evidence="2">
    <location>
        <begin position="1"/>
        <end position="21"/>
    </location>
</feature>
<name>A0ABN6ZCF4_9FIRM</name>